<reference evidence="2 3" key="1">
    <citation type="submission" date="2024-09" db="EMBL/GenBank/DDBJ databases">
        <title>Rethinking Asexuality: The Enigmatic Case of Functional Sexual Genes in Lepraria (Stereocaulaceae).</title>
        <authorList>
            <person name="Doellman M."/>
            <person name="Sun Y."/>
            <person name="Barcenas-Pena A."/>
            <person name="Lumbsch H.T."/>
            <person name="Grewe F."/>
        </authorList>
    </citation>
    <scope>NUCLEOTIDE SEQUENCE [LARGE SCALE GENOMIC DNA]</scope>
    <source>
        <strain evidence="2 3">Mercado 3170</strain>
    </source>
</reference>
<comment type="caution">
    <text evidence="2">The sequence shown here is derived from an EMBL/GenBank/DDBJ whole genome shotgun (WGS) entry which is preliminary data.</text>
</comment>
<sequence>MAECQDRNNTRADSHMDCRQRRGLGPPINLDTATFARTRDRNTVAKKLRELPKSLRTAPVILFDIQKVQKTKGQKGSSSRRSSNPTPWAEESLVHIVEAHNARNRYYLNPAKPFNRNLRQLSI</sequence>
<dbReference type="Proteomes" id="UP001590950">
    <property type="component" value="Unassembled WGS sequence"/>
</dbReference>
<dbReference type="EMBL" id="JBEFKJ010000011">
    <property type="protein sequence ID" value="KAL2043586.1"/>
    <property type="molecule type" value="Genomic_DNA"/>
</dbReference>
<organism evidence="2 3">
    <name type="scientific">Stereocaulon virgatum</name>
    <dbReference type="NCBI Taxonomy" id="373712"/>
    <lineage>
        <taxon>Eukaryota</taxon>
        <taxon>Fungi</taxon>
        <taxon>Dikarya</taxon>
        <taxon>Ascomycota</taxon>
        <taxon>Pezizomycotina</taxon>
        <taxon>Lecanoromycetes</taxon>
        <taxon>OSLEUM clade</taxon>
        <taxon>Lecanoromycetidae</taxon>
        <taxon>Lecanorales</taxon>
        <taxon>Lecanorineae</taxon>
        <taxon>Stereocaulaceae</taxon>
        <taxon>Stereocaulon</taxon>
    </lineage>
</organism>
<name>A0ABR4ADM6_9LECA</name>
<proteinExistence type="predicted"/>
<accession>A0ABR4ADM6</accession>
<keyword evidence="3" id="KW-1185">Reference proteome</keyword>
<feature type="region of interest" description="Disordered" evidence="1">
    <location>
        <begin position="1"/>
        <end position="30"/>
    </location>
</feature>
<evidence type="ECO:0000313" key="3">
    <source>
        <dbReference type="Proteomes" id="UP001590950"/>
    </source>
</evidence>
<gene>
    <name evidence="2" type="ORF">N7G274_003893</name>
</gene>
<protein>
    <submittedName>
        <fullName evidence="2">Uncharacterized protein</fullName>
    </submittedName>
</protein>
<feature type="region of interest" description="Disordered" evidence="1">
    <location>
        <begin position="68"/>
        <end position="89"/>
    </location>
</feature>
<evidence type="ECO:0000256" key="1">
    <source>
        <dbReference type="SAM" id="MobiDB-lite"/>
    </source>
</evidence>
<evidence type="ECO:0000313" key="2">
    <source>
        <dbReference type="EMBL" id="KAL2043586.1"/>
    </source>
</evidence>
<feature type="compositionally biased region" description="Basic and acidic residues" evidence="1">
    <location>
        <begin position="1"/>
        <end position="20"/>
    </location>
</feature>